<proteinExistence type="predicted"/>
<dbReference type="EMBL" id="QSGO01000016">
    <property type="protein sequence ID" value="RHB33406.1"/>
    <property type="molecule type" value="Genomic_DNA"/>
</dbReference>
<keyword evidence="1" id="KW-0812">Transmembrane</keyword>
<dbReference type="Proteomes" id="UP000284379">
    <property type="component" value="Unassembled WGS sequence"/>
</dbReference>
<keyword evidence="1" id="KW-1133">Transmembrane helix</keyword>
<dbReference type="RefSeq" id="WP_002562763.1">
    <property type="nucleotide sequence ID" value="NZ_CABJFV010000016.1"/>
</dbReference>
<organism evidence="2 3">
    <name type="scientific">Bacteroides nordii</name>
    <dbReference type="NCBI Taxonomy" id="291645"/>
    <lineage>
        <taxon>Bacteria</taxon>
        <taxon>Pseudomonadati</taxon>
        <taxon>Bacteroidota</taxon>
        <taxon>Bacteroidia</taxon>
        <taxon>Bacteroidales</taxon>
        <taxon>Bacteroidaceae</taxon>
        <taxon>Bacteroides</taxon>
    </lineage>
</organism>
<keyword evidence="1" id="KW-0472">Membrane</keyword>
<sequence length="262" mass="30097">MKRTTYILIGILVLGLLVLLAFVFYASVAGNKPKEDKELFPESVSMDATGVHTVKFRLDKENVYIPLLGRLWVKPGQGETKTFSYPKGASKYFTVEREKDTLFVSFRYDEKLFSDKKGEYELPTRGLKFNLEADSTLKLIYNHVGGLGVALSNLTLDSLSVRTMFQSFLVDSCRFRALNTEVFSGSFDVYRSTIRDLHINLNGMKNWRVEKSDIDTEYLSGDYKHRCELPRGECRQMFWIPRNKDAELRVTLKTGARVLLQE</sequence>
<accession>A0A413VIL1</accession>
<evidence type="ECO:0000256" key="1">
    <source>
        <dbReference type="SAM" id="Phobius"/>
    </source>
</evidence>
<dbReference type="AlphaFoldDB" id="A0A413VIL1"/>
<feature type="transmembrane region" description="Helical" evidence="1">
    <location>
        <begin position="6"/>
        <end position="28"/>
    </location>
</feature>
<name>A0A413VIL1_9BACE</name>
<protein>
    <submittedName>
        <fullName evidence="2">Uncharacterized protein</fullName>
    </submittedName>
</protein>
<comment type="caution">
    <text evidence="2">The sequence shown here is derived from an EMBL/GenBank/DDBJ whole genome shotgun (WGS) entry which is preliminary data.</text>
</comment>
<evidence type="ECO:0000313" key="3">
    <source>
        <dbReference type="Proteomes" id="UP000284379"/>
    </source>
</evidence>
<reference evidence="2 3" key="1">
    <citation type="submission" date="2018-08" db="EMBL/GenBank/DDBJ databases">
        <title>A genome reference for cultivated species of the human gut microbiota.</title>
        <authorList>
            <person name="Zou Y."/>
            <person name="Xue W."/>
            <person name="Luo G."/>
        </authorList>
    </citation>
    <scope>NUCLEOTIDE SEQUENCE [LARGE SCALE GENOMIC DNA]</scope>
    <source>
        <strain evidence="2 3">AM40-30BH</strain>
    </source>
</reference>
<evidence type="ECO:0000313" key="2">
    <source>
        <dbReference type="EMBL" id="RHB33406.1"/>
    </source>
</evidence>
<gene>
    <name evidence="2" type="ORF">DW888_16265</name>
</gene>
<dbReference type="GeneID" id="69503747"/>